<dbReference type="InterPro" id="IPR048840">
    <property type="entry name" value="PolA_pol_NTPase"/>
</dbReference>
<dbReference type="EnsemblPlants" id="AET3Gv20010100.5">
    <property type="protein sequence ID" value="AET3Gv20010100.5"/>
    <property type="gene ID" value="AET3Gv20010100"/>
</dbReference>
<dbReference type="Gramene" id="AET3Gv20010100.5">
    <property type="protein sequence ID" value="AET3Gv20010100.5"/>
    <property type="gene ID" value="AET3Gv20010100"/>
</dbReference>
<dbReference type="GO" id="GO:0046872">
    <property type="term" value="F:metal ion binding"/>
    <property type="evidence" value="ECO:0007669"/>
    <property type="project" value="UniProtKB-KW"/>
</dbReference>
<dbReference type="GO" id="GO:0005634">
    <property type="term" value="C:nucleus"/>
    <property type="evidence" value="ECO:0007669"/>
    <property type="project" value="UniProtKB-SubCell"/>
</dbReference>
<evidence type="ECO:0000256" key="1">
    <source>
        <dbReference type="ARBA" id="ARBA00001936"/>
    </source>
</evidence>
<sequence length="501" mass="57740">LLPRGRNLQDLNSHQELPWDQEKGVSMARGSSRPENFGVTKPRSYAYPTEPEIHNTCNLLEVLDQHHPCKSAEERFLQSSALDKLNKIVQDWVKELTPRGIKEVNAIFFAFGSYFLQVDEFADPIDTICIGPSFVDHEHGFFKIFHDKMCQMNEVTRLKSVRNTNVPFMEFKLDGVPIKIVYASLPYSVIPFNFDLHQANVLSMDDVSRNSFDACRVTNEIYRLVPCNKTFTIALRTVKIWAKSRGLLSNVIGFLGDCDWAILVGRICQAHPFATLSTIVFEFFSIFSVWFWPNPVMLVDPRSDPHRLPVWDPHTNRNDIMPIISPVFPCKNIRADASASTLRDMIYHFKCGYEQCKLIKVNNNWRDLFMPYKFFEEYIRYVHIDLTADTEQKLELWKKIGESELLVLISKIEAGRGQLICHICPTEHLSSDSCSFFIGLSTKKLIVGRAIPEQVPSDVINEFMRRMENHKRAGMEVQVGCLNQTYMKSRTWGRSAMPLIQ</sequence>
<name>A0A453DNK1_AEGTS</name>
<keyword evidence="9" id="KW-0547">Nucleotide-binding</keyword>
<evidence type="ECO:0000259" key="14">
    <source>
        <dbReference type="Pfam" id="PF04928"/>
    </source>
</evidence>
<protein>
    <recommendedName>
        <fullName evidence="5">polynucleotide adenylyltransferase</fullName>
        <ecNumber evidence="5">2.7.7.19</ecNumber>
    </recommendedName>
</protein>
<dbReference type="SUPFAM" id="SSF81631">
    <property type="entry name" value="PAP/OAS1 substrate-binding domain"/>
    <property type="match status" value="1"/>
</dbReference>
<reference evidence="16" key="5">
    <citation type="journal article" date="2021" name="G3 (Bethesda)">
        <title>Aegilops tauschii genome assembly Aet v5.0 features greater sequence contiguity and improved annotation.</title>
        <authorList>
            <person name="Wang L."/>
            <person name="Zhu T."/>
            <person name="Rodriguez J.C."/>
            <person name="Deal K.R."/>
            <person name="Dubcovsky J."/>
            <person name="McGuire P.E."/>
            <person name="Lux T."/>
            <person name="Spannagl M."/>
            <person name="Mayer K.F.X."/>
            <person name="Baldrich P."/>
            <person name="Meyers B.C."/>
            <person name="Huo N."/>
            <person name="Gu Y.Q."/>
            <person name="Zhou H."/>
            <person name="Devos K.M."/>
            <person name="Bennetzen J.L."/>
            <person name="Unver T."/>
            <person name="Budak H."/>
            <person name="Gulick P.J."/>
            <person name="Galiba G."/>
            <person name="Kalapos B."/>
            <person name="Nelson D.R."/>
            <person name="Li P."/>
            <person name="You F.M."/>
            <person name="Luo M.C."/>
            <person name="Dvorak J."/>
        </authorList>
    </citation>
    <scope>NUCLEOTIDE SEQUENCE [LARGE SCALE GENOMIC DNA]</scope>
    <source>
        <strain evidence="16">cv. AL8/78</strain>
    </source>
</reference>
<dbReference type="Gene3D" id="3.30.70.590">
    <property type="entry name" value="Poly(A) polymerase predicted RNA binding domain"/>
    <property type="match status" value="1"/>
</dbReference>
<dbReference type="Pfam" id="PF20750">
    <property type="entry name" value="PAP_NTPase"/>
    <property type="match status" value="1"/>
</dbReference>
<dbReference type="GO" id="GO:0003723">
    <property type="term" value="F:RNA binding"/>
    <property type="evidence" value="ECO:0007669"/>
    <property type="project" value="InterPro"/>
</dbReference>
<reference evidence="16" key="3">
    <citation type="journal article" date="2017" name="Nature">
        <title>Genome sequence of the progenitor of the wheat D genome Aegilops tauschii.</title>
        <authorList>
            <person name="Luo M.C."/>
            <person name="Gu Y.Q."/>
            <person name="Puiu D."/>
            <person name="Wang H."/>
            <person name="Twardziok S.O."/>
            <person name="Deal K.R."/>
            <person name="Huo N."/>
            <person name="Zhu T."/>
            <person name="Wang L."/>
            <person name="Wang Y."/>
            <person name="McGuire P.E."/>
            <person name="Liu S."/>
            <person name="Long H."/>
            <person name="Ramasamy R.K."/>
            <person name="Rodriguez J.C."/>
            <person name="Van S.L."/>
            <person name="Yuan L."/>
            <person name="Wang Z."/>
            <person name="Xia Z."/>
            <person name="Xiao L."/>
            <person name="Anderson O.D."/>
            <person name="Ouyang S."/>
            <person name="Liang Y."/>
            <person name="Zimin A.V."/>
            <person name="Pertea G."/>
            <person name="Qi P."/>
            <person name="Bennetzen J.L."/>
            <person name="Dai X."/>
            <person name="Dawson M.W."/>
            <person name="Muller H.G."/>
            <person name="Kugler K."/>
            <person name="Rivarola-Duarte L."/>
            <person name="Spannagl M."/>
            <person name="Mayer K.F.X."/>
            <person name="Lu F.H."/>
            <person name="Bevan M.W."/>
            <person name="Leroy P."/>
            <person name="Li P."/>
            <person name="You F.M."/>
            <person name="Sun Q."/>
            <person name="Liu Z."/>
            <person name="Lyons E."/>
            <person name="Wicker T."/>
            <person name="Salzberg S.L."/>
            <person name="Devos K.M."/>
            <person name="Dvorak J."/>
        </authorList>
    </citation>
    <scope>NUCLEOTIDE SEQUENCE [LARGE SCALE GENOMIC DNA]</scope>
    <source>
        <strain evidence="16">cv. AL8/78</strain>
    </source>
</reference>
<keyword evidence="7" id="KW-0808">Transferase</keyword>
<evidence type="ECO:0000256" key="13">
    <source>
        <dbReference type="SAM" id="MobiDB-lite"/>
    </source>
</evidence>
<dbReference type="EC" id="2.7.7.19" evidence="5"/>
<evidence type="ECO:0000256" key="8">
    <source>
        <dbReference type="ARBA" id="ARBA00022723"/>
    </source>
</evidence>
<keyword evidence="10" id="KW-0067">ATP-binding</keyword>
<evidence type="ECO:0000256" key="5">
    <source>
        <dbReference type="ARBA" id="ARBA00012388"/>
    </source>
</evidence>
<comment type="cofactor">
    <cofactor evidence="1">
        <name>Mn(2+)</name>
        <dbReference type="ChEBI" id="CHEBI:29035"/>
    </cofactor>
</comment>
<reference evidence="17" key="2">
    <citation type="journal article" date="2017" name="Nat. Plants">
        <title>The Aegilops tauschii genome reveals multiple impacts of transposons.</title>
        <authorList>
            <person name="Zhao G."/>
            <person name="Zou C."/>
            <person name="Li K."/>
            <person name="Wang K."/>
            <person name="Li T."/>
            <person name="Gao L."/>
            <person name="Zhang X."/>
            <person name="Wang H."/>
            <person name="Yang Z."/>
            <person name="Liu X."/>
            <person name="Jiang W."/>
            <person name="Mao L."/>
            <person name="Kong X."/>
            <person name="Jiao Y."/>
            <person name="Jia J."/>
        </authorList>
    </citation>
    <scope>NUCLEOTIDE SEQUENCE [LARGE SCALE GENOMIC DNA]</scope>
    <source>
        <strain evidence="17">cv. AL8/78</strain>
    </source>
</reference>
<evidence type="ECO:0000259" key="15">
    <source>
        <dbReference type="Pfam" id="PF20750"/>
    </source>
</evidence>
<dbReference type="GO" id="GO:1990817">
    <property type="term" value="F:poly(A) RNA polymerase activity"/>
    <property type="evidence" value="ECO:0007669"/>
    <property type="project" value="UniProtKB-EC"/>
</dbReference>
<evidence type="ECO:0000256" key="10">
    <source>
        <dbReference type="ARBA" id="ARBA00022840"/>
    </source>
</evidence>
<keyword evidence="17" id="KW-1185">Reference proteome</keyword>
<keyword evidence="6" id="KW-0507">mRNA processing</keyword>
<evidence type="ECO:0000313" key="17">
    <source>
        <dbReference type="Proteomes" id="UP000015105"/>
    </source>
</evidence>
<reference evidence="16" key="4">
    <citation type="submission" date="2019-03" db="UniProtKB">
        <authorList>
            <consortium name="EnsemblPlants"/>
        </authorList>
    </citation>
    <scope>IDENTIFICATION</scope>
</reference>
<dbReference type="PANTHER" id="PTHR10682">
    <property type="entry name" value="POLY A POLYMERASE"/>
    <property type="match status" value="1"/>
</dbReference>
<accession>A0A453DNK1</accession>
<dbReference type="SUPFAM" id="SSF81301">
    <property type="entry name" value="Nucleotidyltransferase"/>
    <property type="match status" value="1"/>
</dbReference>
<dbReference type="PANTHER" id="PTHR10682:SF22">
    <property type="entry name" value="POLYNUCLEOTIDE ADENYLYLTRANSFERASE"/>
    <property type="match status" value="1"/>
</dbReference>
<feature type="region of interest" description="Disordered" evidence="13">
    <location>
        <begin position="1"/>
        <end position="42"/>
    </location>
</feature>
<dbReference type="Proteomes" id="UP000015105">
    <property type="component" value="Chromosome 3D"/>
</dbReference>
<dbReference type="GO" id="GO:0031123">
    <property type="term" value="P:RNA 3'-end processing"/>
    <property type="evidence" value="ECO:0007669"/>
    <property type="project" value="InterPro"/>
</dbReference>
<dbReference type="GO" id="GO:0006397">
    <property type="term" value="P:mRNA processing"/>
    <property type="evidence" value="ECO:0007669"/>
    <property type="project" value="UniProtKB-KW"/>
</dbReference>
<dbReference type="Pfam" id="PF04928">
    <property type="entry name" value="PAP_central"/>
    <property type="match status" value="1"/>
</dbReference>
<dbReference type="InterPro" id="IPR011068">
    <property type="entry name" value="NuclTrfase_I-like_C"/>
</dbReference>
<evidence type="ECO:0000256" key="7">
    <source>
        <dbReference type="ARBA" id="ARBA00022679"/>
    </source>
</evidence>
<evidence type="ECO:0000256" key="9">
    <source>
        <dbReference type="ARBA" id="ARBA00022741"/>
    </source>
</evidence>
<comment type="cofactor">
    <cofactor evidence="2">
        <name>Mg(2+)</name>
        <dbReference type="ChEBI" id="CHEBI:18420"/>
    </cofactor>
</comment>
<evidence type="ECO:0000256" key="4">
    <source>
        <dbReference type="ARBA" id="ARBA00010912"/>
    </source>
</evidence>
<dbReference type="GO" id="GO:0005524">
    <property type="term" value="F:ATP binding"/>
    <property type="evidence" value="ECO:0007669"/>
    <property type="project" value="UniProtKB-KW"/>
</dbReference>
<proteinExistence type="inferred from homology"/>
<dbReference type="InterPro" id="IPR043519">
    <property type="entry name" value="NT_sf"/>
</dbReference>
<evidence type="ECO:0000256" key="11">
    <source>
        <dbReference type="ARBA" id="ARBA00022842"/>
    </source>
</evidence>
<comment type="subcellular location">
    <subcellularLocation>
        <location evidence="3">Nucleus</location>
    </subcellularLocation>
</comment>
<feature type="domain" description="Poly(A) polymerase nucleotidyltransferase" evidence="15">
    <location>
        <begin position="38"/>
        <end position="225"/>
    </location>
</feature>
<organism evidence="16 17">
    <name type="scientific">Aegilops tauschii subsp. strangulata</name>
    <name type="common">Goatgrass</name>
    <dbReference type="NCBI Taxonomy" id="200361"/>
    <lineage>
        <taxon>Eukaryota</taxon>
        <taxon>Viridiplantae</taxon>
        <taxon>Streptophyta</taxon>
        <taxon>Embryophyta</taxon>
        <taxon>Tracheophyta</taxon>
        <taxon>Spermatophyta</taxon>
        <taxon>Magnoliopsida</taxon>
        <taxon>Liliopsida</taxon>
        <taxon>Poales</taxon>
        <taxon>Poaceae</taxon>
        <taxon>BOP clade</taxon>
        <taxon>Pooideae</taxon>
        <taxon>Triticodae</taxon>
        <taxon>Triticeae</taxon>
        <taxon>Triticinae</taxon>
        <taxon>Aegilops</taxon>
    </lineage>
</organism>
<keyword evidence="12" id="KW-0539">Nucleus</keyword>
<dbReference type="InterPro" id="IPR007012">
    <property type="entry name" value="PolA_pol_cen_dom"/>
</dbReference>
<feature type="domain" description="Poly(A) polymerase central" evidence="14">
    <location>
        <begin position="230"/>
        <end position="370"/>
    </location>
</feature>
<reference evidence="17" key="1">
    <citation type="journal article" date="2014" name="Science">
        <title>Ancient hybridizations among the ancestral genomes of bread wheat.</title>
        <authorList>
            <consortium name="International Wheat Genome Sequencing Consortium,"/>
            <person name="Marcussen T."/>
            <person name="Sandve S.R."/>
            <person name="Heier L."/>
            <person name="Spannagl M."/>
            <person name="Pfeifer M."/>
            <person name="Jakobsen K.S."/>
            <person name="Wulff B.B."/>
            <person name="Steuernagel B."/>
            <person name="Mayer K.F."/>
            <person name="Olsen O.A."/>
        </authorList>
    </citation>
    <scope>NUCLEOTIDE SEQUENCE [LARGE SCALE GENOMIC DNA]</scope>
    <source>
        <strain evidence="17">cv. AL8/78</strain>
    </source>
</reference>
<evidence type="ECO:0000256" key="2">
    <source>
        <dbReference type="ARBA" id="ARBA00001946"/>
    </source>
</evidence>
<dbReference type="SUPFAM" id="SSF55003">
    <property type="entry name" value="PAP/Archaeal CCA-adding enzyme, C-terminal domain"/>
    <property type="match status" value="1"/>
</dbReference>
<keyword evidence="11" id="KW-0460">Magnesium</keyword>
<evidence type="ECO:0000256" key="12">
    <source>
        <dbReference type="ARBA" id="ARBA00023242"/>
    </source>
</evidence>
<dbReference type="Gene3D" id="3.30.460.10">
    <property type="entry name" value="Beta Polymerase, domain 2"/>
    <property type="match status" value="1"/>
</dbReference>
<evidence type="ECO:0000256" key="6">
    <source>
        <dbReference type="ARBA" id="ARBA00022664"/>
    </source>
</evidence>
<dbReference type="Gene3D" id="1.10.1410.10">
    <property type="match status" value="1"/>
</dbReference>
<comment type="similarity">
    <text evidence="4">Belongs to the poly(A) polymerase family.</text>
</comment>
<dbReference type="AlphaFoldDB" id="A0A453DNK1"/>
<dbReference type="STRING" id="200361.A0A453DNK1"/>
<keyword evidence="8" id="KW-0479">Metal-binding</keyword>
<evidence type="ECO:0000313" key="16">
    <source>
        <dbReference type="EnsemblPlants" id="AET3Gv20010100.5"/>
    </source>
</evidence>
<evidence type="ECO:0000256" key="3">
    <source>
        <dbReference type="ARBA" id="ARBA00004123"/>
    </source>
</evidence>